<gene>
    <name evidence="1" type="ORF">SAMN02745725_02658</name>
</gene>
<dbReference type="RefSeq" id="WP_072918865.1">
    <property type="nucleotide sequence ID" value="NZ_FQYQ01000025.1"/>
</dbReference>
<dbReference type="Gene3D" id="3.40.50.1110">
    <property type="entry name" value="SGNH hydrolase"/>
    <property type="match status" value="1"/>
</dbReference>
<dbReference type="OrthoDB" id="9796702at2"/>
<protein>
    <recommendedName>
        <fullName evidence="3">SGNH/GDSL hydrolase family protein</fullName>
    </recommendedName>
</protein>
<keyword evidence="2" id="KW-1185">Reference proteome</keyword>
<evidence type="ECO:0008006" key="3">
    <source>
        <dbReference type="Google" id="ProtNLM"/>
    </source>
</evidence>
<accession>A0A1M6JQ19</accession>
<reference evidence="1 2" key="1">
    <citation type="submission" date="2016-11" db="EMBL/GenBank/DDBJ databases">
        <authorList>
            <person name="Jaros S."/>
            <person name="Januszkiewicz K."/>
            <person name="Wedrychowicz H."/>
        </authorList>
    </citation>
    <scope>NUCLEOTIDE SEQUENCE [LARGE SCALE GENOMIC DNA]</scope>
    <source>
        <strain evidence="1 2">DSM 14809</strain>
    </source>
</reference>
<dbReference type="SUPFAM" id="SSF52266">
    <property type="entry name" value="SGNH hydrolase"/>
    <property type="match status" value="1"/>
</dbReference>
<proteinExistence type="predicted"/>
<evidence type="ECO:0000313" key="2">
    <source>
        <dbReference type="Proteomes" id="UP000184185"/>
    </source>
</evidence>
<name>A0A1M6JQ19_PSEXY</name>
<organism evidence="1 2">
    <name type="scientific">Pseudobutyrivibrio xylanivorans DSM 14809</name>
    <dbReference type="NCBI Taxonomy" id="1123012"/>
    <lineage>
        <taxon>Bacteria</taxon>
        <taxon>Bacillati</taxon>
        <taxon>Bacillota</taxon>
        <taxon>Clostridia</taxon>
        <taxon>Lachnospirales</taxon>
        <taxon>Lachnospiraceae</taxon>
        <taxon>Pseudobutyrivibrio</taxon>
    </lineage>
</organism>
<dbReference type="EMBL" id="FQYQ01000025">
    <property type="protein sequence ID" value="SHJ48756.1"/>
    <property type="molecule type" value="Genomic_DNA"/>
</dbReference>
<sequence length="462" mass="53961">MKKVLKNSTQLILGLVLLCFVCSRVNYLLVSDDPWIRILMHSYYEQENIDNLFLGSSHVYSAVNPYILDEINGQNNFNLSTAAQRWDTTCYLLKDAYSRYDIKNVYLECYFWTNTKCDVWSENEQKYVPTDWIDAPQNYSIAWVLSYYMKPSINSLAIQLHSADVDHMLETIFPFVRYRANVFNWEEISKNIDVKKSEEYKSYTHQEFPTSIDGVQGLTEYRPKGFSYSENRIIIDADKNFSDDRDLGFNCLSPKSEKYMRKTIEFCKKKGINVKLYITPMTGVQLVSADNYDGYLSDMRNLANEYDVEFYDFNLIKPDYLDIDSGEYFCDLYHLNSVGAEKFTPVLWDVLNSSIDKNSDMFYEYLEEKYAAEEPEIFGVYAKKSIPRDDTPKHYTVASNKKDMTYRITRTIDDGDANKDDTVEVIQDYNANKTFDLPIDQHGTITIESKYNNQELSISVAY</sequence>
<dbReference type="AlphaFoldDB" id="A0A1M6JQ19"/>
<evidence type="ECO:0000313" key="1">
    <source>
        <dbReference type="EMBL" id="SHJ48756.1"/>
    </source>
</evidence>
<dbReference type="InterPro" id="IPR036514">
    <property type="entry name" value="SGNH_hydro_sf"/>
</dbReference>
<dbReference type="Proteomes" id="UP000184185">
    <property type="component" value="Unassembled WGS sequence"/>
</dbReference>